<dbReference type="InterPro" id="IPR013658">
    <property type="entry name" value="SGL"/>
</dbReference>
<reference evidence="5" key="1">
    <citation type="journal article" date="2020" name="Appl. Environ. Microbiol.">
        <title>Diazotrophic Anaeromyxobacter Isolates from Soils.</title>
        <authorList>
            <person name="Masuda Y."/>
            <person name="Yamanaka H."/>
            <person name="Xu Z.X."/>
            <person name="Shiratori Y."/>
            <person name="Aono T."/>
            <person name="Amachi S."/>
            <person name="Senoo K."/>
            <person name="Itoh H."/>
        </authorList>
    </citation>
    <scope>NUCLEOTIDE SEQUENCE [LARGE SCALE GENOMIC DNA]</scope>
    <source>
        <strain evidence="5">R267</strain>
    </source>
</reference>
<protein>
    <recommendedName>
        <fullName evidence="3">SMP-30/Gluconolactonase/LRE-like region domain-containing protein</fullName>
    </recommendedName>
</protein>
<dbReference type="Proteomes" id="UP000503640">
    <property type="component" value="Unassembled WGS sequence"/>
</dbReference>
<feature type="domain" description="SMP-30/Gluconolactonase/LRE-like region" evidence="3">
    <location>
        <begin position="145"/>
        <end position="279"/>
    </location>
</feature>
<evidence type="ECO:0000313" key="5">
    <source>
        <dbReference type="Proteomes" id="UP000503640"/>
    </source>
</evidence>
<evidence type="ECO:0000256" key="2">
    <source>
        <dbReference type="SAM" id="SignalP"/>
    </source>
</evidence>
<keyword evidence="2" id="KW-0732">Signal</keyword>
<dbReference type="PANTHER" id="PTHR47572">
    <property type="entry name" value="LIPOPROTEIN-RELATED"/>
    <property type="match status" value="1"/>
</dbReference>
<evidence type="ECO:0000256" key="1">
    <source>
        <dbReference type="ARBA" id="ARBA00022801"/>
    </source>
</evidence>
<sequence length="356" mass="36682">MSALTKPLALAAALLSAAALPAPASAWNRGPARVFATLPAGASGPEGLEVGRDGQVYVTTFGFTSSGPAAGPGQLYVFDRNGGLVRQVSVSGSSPHLLGLRLHPSTGALLVVDFGAGQVLEVDPRTGASSVFLTLPSSLPHPGGSGLNDLTFDHAGNVYVSDSSQGIVWTTGPQGGLASAWVDSALLRTSGVPPFGANGLRFNHAETKLFVANTGNDTVVQIPATSGGAGPVAGAPAVFTNGINGADGLIVDEDDNLWVVANQADEVVVVDPTGKAIAKLGDFSGIERGGAPVHLLFPASLRFLGDDLLVTNLSLDLRLFDPSFQSVDSQWCAQVSRYTIVRMHPRLRRSAGEWID</sequence>
<organism evidence="4 5">
    <name type="scientific">Anaeromyxobacter diazotrophicus</name>
    <dbReference type="NCBI Taxonomy" id="2590199"/>
    <lineage>
        <taxon>Bacteria</taxon>
        <taxon>Pseudomonadati</taxon>
        <taxon>Myxococcota</taxon>
        <taxon>Myxococcia</taxon>
        <taxon>Myxococcales</taxon>
        <taxon>Cystobacterineae</taxon>
        <taxon>Anaeromyxobacteraceae</taxon>
        <taxon>Anaeromyxobacter</taxon>
    </lineage>
</organism>
<dbReference type="EMBL" id="BJTG01000001">
    <property type="protein sequence ID" value="GEJ55420.1"/>
    <property type="molecule type" value="Genomic_DNA"/>
</dbReference>
<feature type="signal peptide" evidence="2">
    <location>
        <begin position="1"/>
        <end position="26"/>
    </location>
</feature>
<dbReference type="Pfam" id="PF08450">
    <property type="entry name" value="SGL"/>
    <property type="match status" value="1"/>
</dbReference>
<keyword evidence="1" id="KW-0378">Hydrolase</keyword>
<comment type="caution">
    <text evidence="4">The sequence shown here is derived from an EMBL/GenBank/DDBJ whole genome shotgun (WGS) entry which is preliminary data.</text>
</comment>
<dbReference type="InterPro" id="IPR051262">
    <property type="entry name" value="SMP-30/CGR1_Lactonase"/>
</dbReference>
<dbReference type="AlphaFoldDB" id="A0A7I9VH08"/>
<evidence type="ECO:0000313" key="4">
    <source>
        <dbReference type="EMBL" id="GEJ55420.1"/>
    </source>
</evidence>
<dbReference type="SUPFAM" id="SSF63829">
    <property type="entry name" value="Calcium-dependent phosphotriesterase"/>
    <property type="match status" value="1"/>
</dbReference>
<accession>A0A7I9VH08</accession>
<gene>
    <name evidence="4" type="ORF">AMYX_01610</name>
</gene>
<dbReference type="GO" id="GO:0016787">
    <property type="term" value="F:hydrolase activity"/>
    <property type="evidence" value="ECO:0007669"/>
    <property type="project" value="UniProtKB-KW"/>
</dbReference>
<dbReference type="RefSeq" id="WP_176062219.1">
    <property type="nucleotide sequence ID" value="NZ_BJTG01000001.1"/>
</dbReference>
<dbReference type="InterPro" id="IPR011042">
    <property type="entry name" value="6-blade_b-propeller_TolB-like"/>
</dbReference>
<dbReference type="PANTHER" id="PTHR47572:SF4">
    <property type="entry name" value="LACTONASE DRP35"/>
    <property type="match status" value="1"/>
</dbReference>
<keyword evidence="5" id="KW-1185">Reference proteome</keyword>
<name>A0A7I9VH08_9BACT</name>
<evidence type="ECO:0000259" key="3">
    <source>
        <dbReference type="Pfam" id="PF08450"/>
    </source>
</evidence>
<dbReference type="Gene3D" id="2.120.10.30">
    <property type="entry name" value="TolB, C-terminal domain"/>
    <property type="match status" value="2"/>
</dbReference>
<proteinExistence type="predicted"/>
<feature type="chain" id="PRO_5029564971" description="SMP-30/Gluconolactonase/LRE-like region domain-containing protein" evidence="2">
    <location>
        <begin position="27"/>
        <end position="356"/>
    </location>
</feature>